<evidence type="ECO:0000313" key="7">
    <source>
        <dbReference type="Proteomes" id="UP001085076"/>
    </source>
</evidence>
<dbReference type="SUPFAM" id="SSF47699">
    <property type="entry name" value="Bifunctional inhibitor/lipid-transfer protein/seed storage 2S albumin"/>
    <property type="match status" value="1"/>
</dbReference>
<reference evidence="6" key="1">
    <citation type="submission" date="2021-03" db="EMBL/GenBank/DDBJ databases">
        <authorList>
            <person name="Li Z."/>
            <person name="Yang C."/>
        </authorList>
    </citation>
    <scope>NUCLEOTIDE SEQUENCE</scope>
    <source>
        <strain evidence="6">Dzin_1.0</strain>
        <tissue evidence="6">Leaf</tissue>
    </source>
</reference>
<evidence type="ECO:0000313" key="6">
    <source>
        <dbReference type="EMBL" id="KAJ0962673.1"/>
    </source>
</evidence>
<feature type="domain" description="Bifunctional inhibitor/plant lipid transfer protein/seed storage helical" evidence="5">
    <location>
        <begin position="33"/>
        <end position="97"/>
    </location>
</feature>
<keyword evidence="3" id="KW-0446">Lipid-binding</keyword>
<evidence type="ECO:0000256" key="3">
    <source>
        <dbReference type="ARBA" id="ARBA00023121"/>
    </source>
</evidence>
<dbReference type="InterPro" id="IPR033872">
    <property type="entry name" value="nsLTP2"/>
</dbReference>
<evidence type="ECO:0000256" key="4">
    <source>
        <dbReference type="SAM" id="SignalP"/>
    </source>
</evidence>
<dbReference type="Proteomes" id="UP001085076">
    <property type="component" value="Miscellaneous, Linkage group lg09"/>
</dbReference>
<keyword evidence="2" id="KW-0813">Transport</keyword>
<dbReference type="CDD" id="cd01959">
    <property type="entry name" value="nsLTP2"/>
    <property type="match status" value="1"/>
</dbReference>
<dbReference type="PROSITE" id="PS51257">
    <property type="entry name" value="PROKAR_LIPOPROTEIN"/>
    <property type="match status" value="1"/>
</dbReference>
<evidence type="ECO:0000256" key="2">
    <source>
        <dbReference type="ARBA" id="ARBA00022448"/>
    </source>
</evidence>
<dbReference type="Gene3D" id="1.10.110.10">
    <property type="entry name" value="Plant lipid-transfer and hydrophobic proteins"/>
    <property type="match status" value="1"/>
</dbReference>
<dbReference type="InterPro" id="IPR036312">
    <property type="entry name" value="Bifun_inhib/LTP/seed_sf"/>
</dbReference>
<dbReference type="OrthoDB" id="665742at2759"/>
<dbReference type="GO" id="GO:0006869">
    <property type="term" value="P:lipid transport"/>
    <property type="evidence" value="ECO:0007669"/>
    <property type="project" value="InterPro"/>
</dbReference>
<dbReference type="GO" id="GO:0008289">
    <property type="term" value="F:lipid binding"/>
    <property type="evidence" value="ECO:0007669"/>
    <property type="project" value="UniProtKB-KW"/>
</dbReference>
<keyword evidence="7" id="KW-1185">Reference proteome</keyword>
<evidence type="ECO:0000259" key="5">
    <source>
        <dbReference type="SMART" id="SM00499"/>
    </source>
</evidence>
<dbReference type="AlphaFoldDB" id="A0A9D5H479"/>
<dbReference type="PANTHER" id="PTHR33214">
    <property type="entry name" value="BIFUNCTIONAL INHIBITOR/LIPID-TRANSFER PROTEIN/SEED STORAGE 2S ALBUMIN SUPERFAMILY PROTEIN"/>
    <property type="match status" value="1"/>
</dbReference>
<dbReference type="PANTHER" id="PTHR33214:SF69">
    <property type="entry name" value="BIFUNCTIONAL INHIBITOR_LIPID-TRANSFER PROTEIN_SEED STORAGE 2S ALBUMIN SUPERFAMILY PROTEIN"/>
    <property type="match status" value="1"/>
</dbReference>
<organism evidence="6 7">
    <name type="scientific">Dioscorea zingiberensis</name>
    <dbReference type="NCBI Taxonomy" id="325984"/>
    <lineage>
        <taxon>Eukaryota</taxon>
        <taxon>Viridiplantae</taxon>
        <taxon>Streptophyta</taxon>
        <taxon>Embryophyta</taxon>
        <taxon>Tracheophyta</taxon>
        <taxon>Spermatophyta</taxon>
        <taxon>Magnoliopsida</taxon>
        <taxon>Liliopsida</taxon>
        <taxon>Dioscoreales</taxon>
        <taxon>Dioscoreaceae</taxon>
        <taxon>Dioscorea</taxon>
    </lineage>
</organism>
<evidence type="ECO:0000256" key="1">
    <source>
        <dbReference type="ARBA" id="ARBA00009707"/>
    </source>
</evidence>
<proteinExistence type="inferred from homology"/>
<name>A0A9D5H479_9LILI</name>
<keyword evidence="4" id="KW-0732">Signal</keyword>
<feature type="chain" id="PRO_5039271749" description="Bifunctional inhibitor/plant lipid transfer protein/seed storage helical domain-containing protein" evidence="4">
    <location>
        <begin position="31"/>
        <end position="97"/>
    </location>
</feature>
<protein>
    <recommendedName>
        <fullName evidence="5">Bifunctional inhibitor/plant lipid transfer protein/seed storage helical domain-containing protein</fullName>
    </recommendedName>
</protein>
<comment type="caution">
    <text evidence="6">The sequence shown here is derived from an EMBL/GenBank/DDBJ whole genome shotgun (WGS) entry which is preliminary data.</text>
</comment>
<comment type="similarity">
    <text evidence="1">Belongs to the plant LTP family. B11E subfamily.</text>
</comment>
<sequence>MKQYSVMSFLFFISACLFMTMLLLTSPVESVTCDATQLSPCLGPIMSGKSTPECCSKLNEQKPCLCQYMKNPLYSRYINSSNGKKVASSCHVTIPTC</sequence>
<dbReference type="EMBL" id="JAGGNH010000009">
    <property type="protein sequence ID" value="KAJ0962673.1"/>
    <property type="molecule type" value="Genomic_DNA"/>
</dbReference>
<gene>
    <name evidence="6" type="ORF">J5N97_027795</name>
</gene>
<feature type="signal peptide" evidence="4">
    <location>
        <begin position="1"/>
        <end position="30"/>
    </location>
</feature>
<dbReference type="SMART" id="SM00499">
    <property type="entry name" value="AAI"/>
    <property type="match status" value="1"/>
</dbReference>
<reference evidence="6" key="2">
    <citation type="journal article" date="2022" name="Hortic Res">
        <title>The genome of Dioscorea zingiberensis sheds light on the biosynthesis, origin and evolution of the medicinally important diosgenin saponins.</title>
        <authorList>
            <person name="Li Y."/>
            <person name="Tan C."/>
            <person name="Li Z."/>
            <person name="Guo J."/>
            <person name="Li S."/>
            <person name="Chen X."/>
            <person name="Wang C."/>
            <person name="Dai X."/>
            <person name="Yang H."/>
            <person name="Song W."/>
            <person name="Hou L."/>
            <person name="Xu J."/>
            <person name="Tong Z."/>
            <person name="Xu A."/>
            <person name="Yuan X."/>
            <person name="Wang W."/>
            <person name="Yang Q."/>
            <person name="Chen L."/>
            <person name="Sun Z."/>
            <person name="Wang K."/>
            <person name="Pan B."/>
            <person name="Chen J."/>
            <person name="Bao Y."/>
            <person name="Liu F."/>
            <person name="Qi X."/>
            <person name="Gang D.R."/>
            <person name="Wen J."/>
            <person name="Li J."/>
        </authorList>
    </citation>
    <scope>NUCLEOTIDE SEQUENCE</scope>
    <source>
        <strain evidence="6">Dzin_1.0</strain>
    </source>
</reference>
<accession>A0A9D5H479</accession>
<dbReference type="InterPro" id="IPR016140">
    <property type="entry name" value="Bifunc_inhib/LTP/seed_store"/>
</dbReference>